<proteinExistence type="predicted"/>
<evidence type="ECO:0000313" key="1">
    <source>
        <dbReference type="EMBL" id="ATB46791.1"/>
    </source>
</evidence>
<reference evidence="1 2" key="1">
    <citation type="submission" date="2017-06" db="EMBL/GenBank/DDBJ databases">
        <title>Sequencing and comparative analysis of myxobacterial genomes.</title>
        <authorList>
            <person name="Rupp O."/>
            <person name="Goesmann A."/>
            <person name="Sogaard-Andersen L."/>
        </authorList>
    </citation>
    <scope>NUCLEOTIDE SEQUENCE [LARGE SCALE GENOMIC DNA]</scope>
    <source>
        <strain evidence="1 2">DSM 14697</strain>
    </source>
</reference>
<evidence type="ECO:0000313" key="2">
    <source>
        <dbReference type="Proteomes" id="UP000217343"/>
    </source>
</evidence>
<dbReference type="RefSeq" id="WP_043710751.1">
    <property type="nucleotide sequence ID" value="NZ_CP022203.1"/>
</dbReference>
<keyword evidence="2" id="KW-1185">Reference proteome</keyword>
<accession>A0A250JTU2</accession>
<name>A0A250JTU2_9BACT</name>
<sequence>MAKIDNMMGPNVRLSTNVTTARQTPDTGFGARLHNGLNSAASAVGTGVGAMAGMVPGGQIVSAAVSSMHTFSSTGGSGMGAPYAGVMNTAVGANLSGAVAPAGGGVVAGGGLGGAVAGSGSPLGLGAQGTGSTTDTVNGNFSLNKMAEENSKLLNLQAAIQQESQTFTAISNVMKSRNDTVKNSITNLR</sequence>
<dbReference type="OrthoDB" id="5519857at2"/>
<dbReference type="KEGG" id="mmas:MYMAC_002396"/>
<dbReference type="AlphaFoldDB" id="A0A250JTU2"/>
<gene>
    <name evidence="1" type="ORF">MYMAC_002396</name>
</gene>
<protein>
    <submittedName>
        <fullName evidence="1">Uncharacterized protein</fullName>
    </submittedName>
</protein>
<organism evidence="1 2">
    <name type="scientific">Corallococcus macrosporus DSM 14697</name>
    <dbReference type="NCBI Taxonomy" id="1189310"/>
    <lineage>
        <taxon>Bacteria</taxon>
        <taxon>Pseudomonadati</taxon>
        <taxon>Myxococcota</taxon>
        <taxon>Myxococcia</taxon>
        <taxon>Myxococcales</taxon>
        <taxon>Cystobacterineae</taxon>
        <taxon>Myxococcaceae</taxon>
        <taxon>Corallococcus</taxon>
    </lineage>
</organism>
<dbReference type="Proteomes" id="UP000217343">
    <property type="component" value="Chromosome"/>
</dbReference>
<dbReference type="EMBL" id="CP022203">
    <property type="protein sequence ID" value="ATB46791.1"/>
    <property type="molecule type" value="Genomic_DNA"/>
</dbReference>